<accession>A0A382U348</accession>
<proteinExistence type="predicted"/>
<dbReference type="EMBL" id="UINC01141165">
    <property type="protein sequence ID" value="SVD28739.1"/>
    <property type="molecule type" value="Genomic_DNA"/>
</dbReference>
<evidence type="ECO:0000313" key="1">
    <source>
        <dbReference type="EMBL" id="SVD28739.1"/>
    </source>
</evidence>
<reference evidence="1" key="1">
    <citation type="submission" date="2018-05" db="EMBL/GenBank/DDBJ databases">
        <authorList>
            <person name="Lanie J.A."/>
            <person name="Ng W.-L."/>
            <person name="Kazmierczak K.M."/>
            <person name="Andrzejewski T.M."/>
            <person name="Davidsen T.M."/>
            <person name="Wayne K.J."/>
            <person name="Tettelin H."/>
            <person name="Glass J.I."/>
            <person name="Rusch D."/>
            <person name="Podicherti R."/>
            <person name="Tsui H.-C.T."/>
            <person name="Winkler M.E."/>
        </authorList>
    </citation>
    <scope>NUCLEOTIDE SEQUENCE</scope>
</reference>
<dbReference type="InterPro" id="IPR000760">
    <property type="entry name" value="Inositol_monophosphatase-like"/>
</dbReference>
<dbReference type="Pfam" id="PF00459">
    <property type="entry name" value="Inositol_P"/>
    <property type="match status" value="1"/>
</dbReference>
<dbReference type="AlphaFoldDB" id="A0A382U348"/>
<sequence length="80" mass="8951">MDSKLLPELISLTFEAGETIMSLHKKPTNFSIKSDNTPVTEADKASHQLISKALQKLTPNIPILSEESSDIPFSVRKKWK</sequence>
<protein>
    <recommendedName>
        <fullName evidence="2">3'(2'),5'-bisphosphate nucleotidase CysQ</fullName>
    </recommendedName>
</protein>
<gene>
    <name evidence="1" type="ORF">METZ01_LOCUS381593</name>
</gene>
<dbReference type="SUPFAM" id="SSF56655">
    <property type="entry name" value="Carbohydrate phosphatase"/>
    <property type="match status" value="1"/>
</dbReference>
<feature type="non-terminal residue" evidence="1">
    <location>
        <position position="80"/>
    </location>
</feature>
<evidence type="ECO:0008006" key="2">
    <source>
        <dbReference type="Google" id="ProtNLM"/>
    </source>
</evidence>
<name>A0A382U348_9ZZZZ</name>
<organism evidence="1">
    <name type="scientific">marine metagenome</name>
    <dbReference type="NCBI Taxonomy" id="408172"/>
    <lineage>
        <taxon>unclassified sequences</taxon>
        <taxon>metagenomes</taxon>
        <taxon>ecological metagenomes</taxon>
    </lineage>
</organism>
<dbReference type="Gene3D" id="3.30.540.10">
    <property type="entry name" value="Fructose-1,6-Bisphosphatase, subunit A, domain 1"/>
    <property type="match status" value="1"/>
</dbReference>